<evidence type="ECO:0000256" key="1">
    <source>
        <dbReference type="ARBA" id="ARBA00023242"/>
    </source>
</evidence>
<dbReference type="SMART" id="SM00066">
    <property type="entry name" value="GAL4"/>
    <property type="match status" value="1"/>
</dbReference>
<dbReference type="GO" id="GO:0001228">
    <property type="term" value="F:DNA-binding transcription activator activity, RNA polymerase II-specific"/>
    <property type="evidence" value="ECO:0007669"/>
    <property type="project" value="TreeGrafter"/>
</dbReference>
<gene>
    <name evidence="4" type="ORF">BDY21DRAFT_155652</name>
</gene>
<dbReference type="CDD" id="cd00067">
    <property type="entry name" value="GAL4"/>
    <property type="match status" value="1"/>
</dbReference>
<dbReference type="InterPro" id="IPR021858">
    <property type="entry name" value="Fun_TF"/>
</dbReference>
<evidence type="ECO:0000256" key="2">
    <source>
        <dbReference type="SAM" id="MobiDB-lite"/>
    </source>
</evidence>
<dbReference type="PANTHER" id="PTHR47784">
    <property type="entry name" value="STEROL UPTAKE CONTROL PROTEIN 2"/>
    <property type="match status" value="1"/>
</dbReference>
<proteinExistence type="predicted"/>
<dbReference type="AlphaFoldDB" id="A0A6A6NMY2"/>
<dbReference type="OrthoDB" id="3546279at2759"/>
<protein>
    <recommendedName>
        <fullName evidence="3">Zn(2)-C6 fungal-type domain-containing protein</fullName>
    </recommendedName>
</protein>
<keyword evidence="1" id="KW-0539">Nucleus</keyword>
<dbReference type="EMBL" id="MU001706">
    <property type="protein sequence ID" value="KAF2452603.1"/>
    <property type="molecule type" value="Genomic_DNA"/>
</dbReference>
<dbReference type="GO" id="GO:0008270">
    <property type="term" value="F:zinc ion binding"/>
    <property type="evidence" value="ECO:0007669"/>
    <property type="project" value="InterPro"/>
</dbReference>
<dbReference type="InterPro" id="IPR001138">
    <property type="entry name" value="Zn2Cys6_DnaBD"/>
</dbReference>
<evidence type="ECO:0000259" key="3">
    <source>
        <dbReference type="PROSITE" id="PS50048"/>
    </source>
</evidence>
<dbReference type="PROSITE" id="PS00463">
    <property type="entry name" value="ZN2_CY6_FUNGAL_1"/>
    <property type="match status" value="1"/>
</dbReference>
<dbReference type="Pfam" id="PF00172">
    <property type="entry name" value="Zn_clus"/>
    <property type="match status" value="1"/>
</dbReference>
<evidence type="ECO:0000313" key="5">
    <source>
        <dbReference type="Proteomes" id="UP000799766"/>
    </source>
</evidence>
<dbReference type="Pfam" id="PF11951">
    <property type="entry name" value="Fungal_trans_2"/>
    <property type="match status" value="1"/>
</dbReference>
<dbReference type="PROSITE" id="PS50048">
    <property type="entry name" value="ZN2_CY6_FUNGAL_2"/>
    <property type="match status" value="1"/>
</dbReference>
<dbReference type="SUPFAM" id="SSF57701">
    <property type="entry name" value="Zn2/Cys6 DNA-binding domain"/>
    <property type="match status" value="1"/>
</dbReference>
<name>A0A6A6NMY2_9PEZI</name>
<dbReference type="InterPro" id="IPR053157">
    <property type="entry name" value="Sterol_Uptake_Regulator"/>
</dbReference>
<dbReference type="Gene3D" id="4.10.240.10">
    <property type="entry name" value="Zn(2)-C6 fungal-type DNA-binding domain"/>
    <property type="match status" value="1"/>
</dbReference>
<dbReference type="InterPro" id="IPR036864">
    <property type="entry name" value="Zn2-C6_fun-type_DNA-bd_sf"/>
</dbReference>
<sequence>MARLGHSKSRTGCLRCKQRRVKCDENSPCAACARHGVRCSLLEPLPGARKSSSAKQSTQRSKILKSPADAGEYQTDRYQRQIHALAPAAPASTNTFTASSRSSTSVSSDLEPFPYFEKFLSGQELKNASTWITDLELMHHYTASTFLTLPRGNELPKIWQTEVPRLALAHPFLMHHVLAISAYHLASLYPDRRSLYSVQASQHQNDAIKGLRTSLSQINEGTCHALFAASFILSISAFAIFSDHKKPDSQPTIDDLLDVFLLIRGMSGIIQTYEETIRQGPLEKLFLFGDHESRTPLLATIVDRLGQLKIPENVEPATRNLCHDGSFKLIEWIAHASANADVPEPRVSITWPIGLSEGFINLLRGRHPAALTVLAYYCVILHSTGSAHWFMQGWGECILRDIAESVERPWSEALKWPMKSVGGEATLVQ</sequence>
<keyword evidence="5" id="KW-1185">Reference proteome</keyword>
<evidence type="ECO:0000313" key="4">
    <source>
        <dbReference type="EMBL" id="KAF2452603.1"/>
    </source>
</evidence>
<feature type="compositionally biased region" description="Polar residues" evidence="2">
    <location>
        <begin position="50"/>
        <end position="61"/>
    </location>
</feature>
<dbReference type="Proteomes" id="UP000799766">
    <property type="component" value="Unassembled WGS sequence"/>
</dbReference>
<accession>A0A6A6NMY2</accession>
<organism evidence="4 5">
    <name type="scientific">Lineolata rhizophorae</name>
    <dbReference type="NCBI Taxonomy" id="578093"/>
    <lineage>
        <taxon>Eukaryota</taxon>
        <taxon>Fungi</taxon>
        <taxon>Dikarya</taxon>
        <taxon>Ascomycota</taxon>
        <taxon>Pezizomycotina</taxon>
        <taxon>Dothideomycetes</taxon>
        <taxon>Dothideomycetes incertae sedis</taxon>
        <taxon>Lineolatales</taxon>
        <taxon>Lineolataceae</taxon>
        <taxon>Lineolata</taxon>
    </lineage>
</organism>
<reference evidence="4" key="1">
    <citation type="journal article" date="2020" name="Stud. Mycol.">
        <title>101 Dothideomycetes genomes: a test case for predicting lifestyles and emergence of pathogens.</title>
        <authorList>
            <person name="Haridas S."/>
            <person name="Albert R."/>
            <person name="Binder M."/>
            <person name="Bloem J."/>
            <person name="Labutti K."/>
            <person name="Salamov A."/>
            <person name="Andreopoulos B."/>
            <person name="Baker S."/>
            <person name="Barry K."/>
            <person name="Bills G."/>
            <person name="Bluhm B."/>
            <person name="Cannon C."/>
            <person name="Castanera R."/>
            <person name="Culley D."/>
            <person name="Daum C."/>
            <person name="Ezra D."/>
            <person name="Gonzalez J."/>
            <person name="Henrissat B."/>
            <person name="Kuo A."/>
            <person name="Liang C."/>
            <person name="Lipzen A."/>
            <person name="Lutzoni F."/>
            <person name="Magnuson J."/>
            <person name="Mondo S."/>
            <person name="Nolan M."/>
            <person name="Ohm R."/>
            <person name="Pangilinan J."/>
            <person name="Park H.-J."/>
            <person name="Ramirez L."/>
            <person name="Alfaro M."/>
            <person name="Sun H."/>
            <person name="Tritt A."/>
            <person name="Yoshinaga Y."/>
            <person name="Zwiers L.-H."/>
            <person name="Turgeon B."/>
            <person name="Goodwin S."/>
            <person name="Spatafora J."/>
            <person name="Crous P."/>
            <person name="Grigoriev I."/>
        </authorList>
    </citation>
    <scope>NUCLEOTIDE SEQUENCE</scope>
    <source>
        <strain evidence="4">ATCC 16933</strain>
    </source>
</reference>
<dbReference type="PANTHER" id="PTHR47784:SF5">
    <property type="entry name" value="STEROL UPTAKE CONTROL PROTEIN 2"/>
    <property type="match status" value="1"/>
</dbReference>
<feature type="domain" description="Zn(2)-C6 fungal-type" evidence="3">
    <location>
        <begin position="12"/>
        <end position="41"/>
    </location>
</feature>
<feature type="region of interest" description="Disordered" evidence="2">
    <location>
        <begin position="47"/>
        <end position="70"/>
    </location>
</feature>